<keyword evidence="3" id="KW-0862">Zinc</keyword>
<dbReference type="PROSITE" id="PS50188">
    <property type="entry name" value="B302_SPRY"/>
    <property type="match status" value="1"/>
</dbReference>
<dbReference type="InterPro" id="IPR000315">
    <property type="entry name" value="Znf_B-box"/>
</dbReference>
<dbReference type="SMART" id="SM00449">
    <property type="entry name" value="SPRY"/>
    <property type="match status" value="1"/>
</dbReference>
<keyword evidence="2 4" id="KW-0863">Zinc-finger</keyword>
<keyword evidence="9" id="KW-1185">Reference proteome</keyword>
<dbReference type="Pfam" id="PF15227">
    <property type="entry name" value="zf-C3HC4_4"/>
    <property type="match status" value="1"/>
</dbReference>
<keyword evidence="5" id="KW-0175">Coiled coil</keyword>
<dbReference type="InterPro" id="IPR013320">
    <property type="entry name" value="ConA-like_dom_sf"/>
</dbReference>
<organism evidence="9 10">
    <name type="scientific">Physeter macrocephalus</name>
    <name type="common">Sperm whale</name>
    <name type="synonym">Physeter catodon</name>
    <dbReference type="NCBI Taxonomy" id="9755"/>
    <lineage>
        <taxon>Eukaryota</taxon>
        <taxon>Metazoa</taxon>
        <taxon>Chordata</taxon>
        <taxon>Craniata</taxon>
        <taxon>Vertebrata</taxon>
        <taxon>Euteleostomi</taxon>
        <taxon>Mammalia</taxon>
        <taxon>Eutheria</taxon>
        <taxon>Laurasiatheria</taxon>
        <taxon>Artiodactyla</taxon>
        <taxon>Whippomorpha</taxon>
        <taxon>Cetacea</taxon>
        <taxon>Odontoceti</taxon>
        <taxon>Physeteridae</taxon>
        <taxon>Physeter</taxon>
    </lineage>
</organism>
<evidence type="ECO:0000256" key="2">
    <source>
        <dbReference type="ARBA" id="ARBA00022771"/>
    </source>
</evidence>
<dbReference type="CDD" id="cd19783">
    <property type="entry name" value="Bbox2_TRIM43-like"/>
    <property type="match status" value="1"/>
</dbReference>
<dbReference type="InterPro" id="IPR001841">
    <property type="entry name" value="Znf_RING"/>
</dbReference>
<evidence type="ECO:0000313" key="10">
    <source>
        <dbReference type="RefSeq" id="XP_028357114.1"/>
    </source>
</evidence>
<dbReference type="SMART" id="SM00184">
    <property type="entry name" value="RING"/>
    <property type="match status" value="1"/>
</dbReference>
<accession>A0A455C6S1</accession>
<dbReference type="SUPFAM" id="SSF57845">
    <property type="entry name" value="B-box zinc-binding domain"/>
    <property type="match status" value="1"/>
</dbReference>
<dbReference type="Proteomes" id="UP000248484">
    <property type="component" value="Chromosome 16"/>
</dbReference>
<dbReference type="Gene3D" id="3.30.160.60">
    <property type="entry name" value="Classic Zinc Finger"/>
    <property type="match status" value="1"/>
</dbReference>
<dbReference type="SUPFAM" id="SSF57850">
    <property type="entry name" value="RING/U-box"/>
    <property type="match status" value="1"/>
</dbReference>
<dbReference type="OrthoDB" id="654191at2759"/>
<dbReference type="InterPro" id="IPR017907">
    <property type="entry name" value="Znf_RING_CS"/>
</dbReference>
<gene>
    <name evidence="10" type="primary">LOC102980234</name>
</gene>
<evidence type="ECO:0000313" key="9">
    <source>
        <dbReference type="Proteomes" id="UP000248484"/>
    </source>
</evidence>
<evidence type="ECO:0000259" key="6">
    <source>
        <dbReference type="PROSITE" id="PS50089"/>
    </source>
</evidence>
<feature type="domain" description="B box-type" evidence="7">
    <location>
        <begin position="98"/>
        <end position="139"/>
    </location>
</feature>
<dbReference type="Gene3D" id="3.30.40.10">
    <property type="entry name" value="Zinc/RING finger domain, C3HC4 (zinc finger)"/>
    <property type="match status" value="1"/>
</dbReference>
<feature type="domain" description="RING-type" evidence="6">
    <location>
        <begin position="25"/>
        <end position="66"/>
    </location>
</feature>
<evidence type="ECO:0000259" key="7">
    <source>
        <dbReference type="PROSITE" id="PS50119"/>
    </source>
</evidence>
<evidence type="ECO:0000256" key="5">
    <source>
        <dbReference type="SAM" id="Coils"/>
    </source>
</evidence>
<dbReference type="InterPro" id="IPR043136">
    <property type="entry name" value="B30.2/SPRY_sf"/>
</dbReference>
<proteinExistence type="predicted"/>
<dbReference type="STRING" id="9755.ENSPCTP00005008955"/>
<dbReference type="InterPro" id="IPR003877">
    <property type="entry name" value="SPRY_dom"/>
</dbReference>
<dbReference type="GeneID" id="102980234"/>
<evidence type="ECO:0000256" key="1">
    <source>
        <dbReference type="ARBA" id="ARBA00022723"/>
    </source>
</evidence>
<reference evidence="10" key="1">
    <citation type="submission" date="2025-08" db="UniProtKB">
        <authorList>
            <consortium name="RefSeq"/>
        </authorList>
    </citation>
    <scope>IDENTIFICATION</scope>
    <source>
        <tissue evidence="10">Muscle</tissue>
    </source>
</reference>
<dbReference type="InterPro" id="IPR001870">
    <property type="entry name" value="B30.2/SPRY"/>
</dbReference>
<feature type="domain" description="B30.2/SPRY" evidence="8">
    <location>
        <begin position="279"/>
        <end position="460"/>
    </location>
</feature>
<dbReference type="InterPro" id="IPR050143">
    <property type="entry name" value="TRIM/RBCC"/>
</dbReference>
<evidence type="ECO:0000256" key="3">
    <source>
        <dbReference type="ARBA" id="ARBA00022833"/>
    </source>
</evidence>
<keyword evidence="1" id="KW-0479">Metal-binding</keyword>
<dbReference type="PROSITE" id="PS00518">
    <property type="entry name" value="ZF_RING_1"/>
    <property type="match status" value="1"/>
</dbReference>
<dbReference type="PROSITE" id="PS50089">
    <property type="entry name" value="ZF_RING_2"/>
    <property type="match status" value="1"/>
</dbReference>
<dbReference type="AlphaFoldDB" id="A0A455C6S1"/>
<dbReference type="RefSeq" id="XP_028357114.1">
    <property type="nucleotide sequence ID" value="XM_028501313.1"/>
</dbReference>
<dbReference type="InterPro" id="IPR013083">
    <property type="entry name" value="Znf_RING/FYVE/PHD"/>
</dbReference>
<evidence type="ECO:0000256" key="4">
    <source>
        <dbReference type="PROSITE-ProRule" id="PRU00024"/>
    </source>
</evidence>
<evidence type="ECO:0000259" key="8">
    <source>
        <dbReference type="PROSITE" id="PS50188"/>
    </source>
</evidence>
<dbReference type="Gene3D" id="2.60.120.920">
    <property type="match status" value="1"/>
</dbReference>
<dbReference type="GO" id="GO:0008270">
    <property type="term" value="F:zinc ion binding"/>
    <property type="evidence" value="ECO:0007669"/>
    <property type="project" value="UniProtKB-KW"/>
</dbReference>
<feature type="coiled-coil region" evidence="5">
    <location>
        <begin position="201"/>
        <end position="228"/>
    </location>
</feature>
<dbReference type="SUPFAM" id="SSF49899">
    <property type="entry name" value="Concanavalin A-like lectins/glucanases"/>
    <property type="match status" value="1"/>
</dbReference>
<protein>
    <submittedName>
        <fullName evidence="10">Tripartite motif-containing protein 64-like isoform X1</fullName>
    </submittedName>
</protein>
<dbReference type="Pfam" id="PF00643">
    <property type="entry name" value="zf-B_box"/>
    <property type="match status" value="1"/>
</dbReference>
<dbReference type="SMART" id="SM00336">
    <property type="entry name" value="BBOX"/>
    <property type="match status" value="1"/>
</dbReference>
<dbReference type="InterPro" id="IPR003879">
    <property type="entry name" value="Butyrophylin_SPRY"/>
</dbReference>
<sequence>MFIVLRCQRNMDSDTLQAFQNELTCSICMNYFIDPVTIDCGHSFCRPCLYLCWEEDQTPKSCPECRGLSEKPDFKTNIVLKRLASLARQDAAKQTNSSEAQICVTHKEVKGLFCEVDKSLLCGPCSESPEHAAHSHSPVQWAAEEYREKLLKRMGSLRKMTQEVQNSLNQEANKTQWLENYAAVRKVMIKVQYQRMHLFLREEEQLHLEALEKEAKETLQQLRESEFRMTQQKESLKEMYRELTEMCHKPDVELLQASGNVLEMTDLVQMQKPQPVNPELTSWPVTGILDMLNNFRVDNVLSQKMTIHNVRLSEDHTSVTFGGDHHDVSRQPQTVERFVAWGAVAFTSGRHYWEVDVTHSSNWILGVCKDVLTSDTDIIIHSEEAFLLFSMKVNNHYSLSTNYPPLILYVQRPLGRIGVFLDYDNGTVSFYDVCRGSLIYSFLPSSFSSPLMPFLCLRSP</sequence>
<name>A0A455C6S1_PHYMC</name>
<dbReference type="PROSITE" id="PS50119">
    <property type="entry name" value="ZF_BBOX"/>
    <property type="match status" value="1"/>
</dbReference>
<dbReference type="PRINTS" id="PR01407">
    <property type="entry name" value="BUTYPHLNCDUF"/>
</dbReference>
<dbReference type="Pfam" id="PF00622">
    <property type="entry name" value="SPRY"/>
    <property type="match status" value="1"/>
</dbReference>
<dbReference type="PANTHER" id="PTHR24103">
    <property type="entry name" value="E3 UBIQUITIN-PROTEIN LIGASE TRIM"/>
    <property type="match status" value="1"/>
</dbReference>
<dbReference type="InParanoid" id="A0A455C6S1"/>